<dbReference type="NCBIfam" id="TIGR02141">
    <property type="entry name" value="modB_ABC"/>
    <property type="match status" value="1"/>
</dbReference>
<dbReference type="PANTHER" id="PTHR30183">
    <property type="entry name" value="MOLYBDENUM TRANSPORT SYSTEM PERMEASE PROTEIN MODB"/>
    <property type="match status" value="1"/>
</dbReference>
<sequence>MDFTALTITGKLALAVTPLLLCLCMPLAYWLAVSRMPGKRYAEAACNLPMVLPPTVLGFGLLMVMSPSSPLGAAWESLFGFALPFSFSGLVIGSLVYSLPFGVLPMRAAFEKIDPGIVEAARCSGMTHAQAFWHVILPNAKGGLTASAALIFAHTVGEFGVALMLGGSIPGRTKVASIAIFEHTESLEYGQAGLLSLALLLVSYATLLFIGRHGLAGRPAPSRIPDGSHPRRRPAFQDSKRGYHADHIHAVR</sequence>
<evidence type="ECO:0000259" key="13">
    <source>
        <dbReference type="PROSITE" id="PS50928"/>
    </source>
</evidence>
<dbReference type="GO" id="GO:0005886">
    <property type="term" value="C:plasma membrane"/>
    <property type="evidence" value="ECO:0007669"/>
    <property type="project" value="UniProtKB-SubCell"/>
</dbReference>
<protein>
    <recommendedName>
        <fullName evidence="11">Molybdenum transport system permease</fullName>
    </recommendedName>
</protein>
<feature type="transmembrane region" description="Helical" evidence="10">
    <location>
        <begin position="148"/>
        <end position="169"/>
    </location>
</feature>
<dbReference type="InterPro" id="IPR011867">
    <property type="entry name" value="ModB_ABC"/>
</dbReference>
<evidence type="ECO:0000256" key="6">
    <source>
        <dbReference type="ARBA" id="ARBA00022505"/>
    </source>
</evidence>
<evidence type="ECO:0000256" key="2">
    <source>
        <dbReference type="ARBA" id="ARBA00004651"/>
    </source>
</evidence>
<feature type="region of interest" description="Disordered" evidence="12">
    <location>
        <begin position="220"/>
        <end position="239"/>
    </location>
</feature>
<feature type="transmembrane region" description="Helical" evidence="10">
    <location>
        <begin position="77"/>
        <end position="97"/>
    </location>
</feature>
<dbReference type="Pfam" id="PF00528">
    <property type="entry name" value="BPD_transp_1"/>
    <property type="match status" value="1"/>
</dbReference>
<keyword evidence="5 11" id="KW-1003">Cell membrane</keyword>
<keyword evidence="15" id="KW-1185">Reference proteome</keyword>
<dbReference type="CDD" id="cd06261">
    <property type="entry name" value="TM_PBP2"/>
    <property type="match status" value="1"/>
</dbReference>
<evidence type="ECO:0000256" key="8">
    <source>
        <dbReference type="ARBA" id="ARBA00022989"/>
    </source>
</evidence>
<dbReference type="Proteomes" id="UP000181901">
    <property type="component" value="Unassembled WGS sequence"/>
</dbReference>
<keyword evidence="6 11" id="KW-0500">Molybdenum</keyword>
<dbReference type="EMBL" id="LKAQ01000001">
    <property type="protein sequence ID" value="OIQ52316.1"/>
    <property type="molecule type" value="Genomic_DNA"/>
</dbReference>
<comment type="caution">
    <text evidence="14">The sequence shown here is derived from an EMBL/GenBank/DDBJ whole genome shotgun (WGS) entry which is preliminary data.</text>
</comment>
<reference evidence="14 15" key="1">
    <citation type="submission" date="2015-09" db="EMBL/GenBank/DDBJ databases">
        <title>Genome of Desulfovibrio dechloracetivorans BerOc1, a mercury methylating strain isolated from highly hydrocarbons and metals contaminated coastal sediments.</title>
        <authorList>
            <person name="Goni Urriza M."/>
            <person name="Gassie C."/>
            <person name="Bouchez O."/>
            <person name="Klopp C."/>
            <person name="Ranchou-Peyruse A."/>
            <person name="Remy G."/>
        </authorList>
    </citation>
    <scope>NUCLEOTIDE SEQUENCE [LARGE SCALE GENOMIC DNA]</scope>
    <source>
        <strain evidence="14 15">BerOc1</strain>
    </source>
</reference>
<keyword evidence="4 10" id="KW-0813">Transport</keyword>
<dbReference type="GO" id="GO:0015098">
    <property type="term" value="F:molybdate ion transmembrane transporter activity"/>
    <property type="evidence" value="ECO:0007669"/>
    <property type="project" value="UniProtKB-UniRule"/>
</dbReference>
<accession>A0A1J5N2G1</accession>
<keyword evidence="9 10" id="KW-0472">Membrane</keyword>
<keyword evidence="8 10" id="KW-1133">Transmembrane helix</keyword>
<name>A0A1J5N2G1_9BACT</name>
<evidence type="ECO:0000256" key="1">
    <source>
        <dbReference type="ARBA" id="ARBA00002949"/>
    </source>
</evidence>
<proteinExistence type="inferred from homology"/>
<comment type="similarity">
    <text evidence="3 11">Belongs to the binding-protein-dependent transport system permease family. CysTW subfamily.</text>
</comment>
<evidence type="ECO:0000256" key="12">
    <source>
        <dbReference type="SAM" id="MobiDB-lite"/>
    </source>
</evidence>
<feature type="transmembrane region" description="Helical" evidence="10">
    <location>
        <begin position="44"/>
        <end position="65"/>
    </location>
</feature>
<evidence type="ECO:0000256" key="9">
    <source>
        <dbReference type="ARBA" id="ARBA00023136"/>
    </source>
</evidence>
<evidence type="ECO:0000313" key="15">
    <source>
        <dbReference type="Proteomes" id="UP000181901"/>
    </source>
</evidence>
<evidence type="ECO:0000256" key="11">
    <source>
        <dbReference type="RuleBase" id="RU365097"/>
    </source>
</evidence>
<dbReference type="PANTHER" id="PTHR30183:SF8">
    <property type="entry name" value="MOLYBDENUM TRANSPORT SYSTEM PERMEASE"/>
    <property type="match status" value="1"/>
</dbReference>
<feature type="transmembrane region" description="Helical" evidence="10">
    <location>
        <begin position="189"/>
        <end position="210"/>
    </location>
</feature>
<evidence type="ECO:0000313" key="14">
    <source>
        <dbReference type="EMBL" id="OIQ52316.1"/>
    </source>
</evidence>
<dbReference type="InterPro" id="IPR035906">
    <property type="entry name" value="MetI-like_sf"/>
</dbReference>
<dbReference type="Gene3D" id="1.10.3720.10">
    <property type="entry name" value="MetI-like"/>
    <property type="match status" value="1"/>
</dbReference>
<evidence type="ECO:0000256" key="10">
    <source>
        <dbReference type="RuleBase" id="RU363032"/>
    </source>
</evidence>
<evidence type="ECO:0000256" key="5">
    <source>
        <dbReference type="ARBA" id="ARBA00022475"/>
    </source>
</evidence>
<evidence type="ECO:0000256" key="4">
    <source>
        <dbReference type="ARBA" id="ARBA00022448"/>
    </source>
</evidence>
<dbReference type="InterPro" id="IPR000515">
    <property type="entry name" value="MetI-like"/>
</dbReference>
<gene>
    <name evidence="14" type="primary">cysT</name>
    <name evidence="14" type="ORF">BerOc1_00791</name>
</gene>
<dbReference type="PROSITE" id="PS50928">
    <property type="entry name" value="ABC_TM1"/>
    <property type="match status" value="1"/>
</dbReference>
<dbReference type="AlphaFoldDB" id="A0A1J5N2G1"/>
<feature type="domain" description="ABC transmembrane type-1" evidence="13">
    <location>
        <begin position="6"/>
        <end position="210"/>
    </location>
</feature>
<feature type="transmembrane region" description="Helical" evidence="10">
    <location>
        <begin position="12"/>
        <end position="32"/>
    </location>
</feature>
<dbReference type="OrthoDB" id="9795403at2"/>
<evidence type="ECO:0000256" key="7">
    <source>
        <dbReference type="ARBA" id="ARBA00022692"/>
    </source>
</evidence>
<evidence type="ECO:0000256" key="3">
    <source>
        <dbReference type="ARBA" id="ARBA00007069"/>
    </source>
</evidence>
<dbReference type="RefSeq" id="WP_071544384.1">
    <property type="nucleotide sequence ID" value="NZ_LKAQ01000001.1"/>
</dbReference>
<dbReference type="SUPFAM" id="SSF161098">
    <property type="entry name" value="MetI-like"/>
    <property type="match status" value="1"/>
</dbReference>
<comment type="function">
    <text evidence="1 11">Part of the binding-protein-dependent transport system for molybdenum; probably responsible for the translocation of the substrate across the membrane.</text>
</comment>
<comment type="subcellular location">
    <subcellularLocation>
        <location evidence="2 10">Cell membrane</location>
        <topology evidence="2 10">Multi-pass membrane protein</topology>
    </subcellularLocation>
</comment>
<organism evidence="14 15">
    <name type="scientific">Pseudodesulfovibrio hydrargyri</name>
    <dbReference type="NCBI Taxonomy" id="2125990"/>
    <lineage>
        <taxon>Bacteria</taxon>
        <taxon>Pseudomonadati</taxon>
        <taxon>Thermodesulfobacteriota</taxon>
        <taxon>Desulfovibrionia</taxon>
        <taxon>Desulfovibrionales</taxon>
        <taxon>Desulfovibrionaceae</taxon>
    </lineage>
</organism>
<keyword evidence="7 10" id="KW-0812">Transmembrane</keyword>